<dbReference type="Proteomes" id="UP000280960">
    <property type="component" value="Chromosome"/>
</dbReference>
<dbReference type="PROSITE" id="PS51918">
    <property type="entry name" value="RADICAL_SAM"/>
    <property type="match status" value="1"/>
</dbReference>
<dbReference type="SFLD" id="SFLDG01082">
    <property type="entry name" value="B12-binding_domain_containing"/>
    <property type="match status" value="1"/>
</dbReference>
<dbReference type="CDD" id="cd01335">
    <property type="entry name" value="Radical_SAM"/>
    <property type="match status" value="1"/>
</dbReference>
<gene>
    <name evidence="2" type="ORF">D2962_06800</name>
</gene>
<dbReference type="InterPro" id="IPR023404">
    <property type="entry name" value="rSAM_horseshoe"/>
</dbReference>
<feature type="domain" description="Radical SAM core" evidence="1">
    <location>
        <begin position="194"/>
        <end position="421"/>
    </location>
</feature>
<dbReference type="InterPro" id="IPR007197">
    <property type="entry name" value="rSAM"/>
</dbReference>
<protein>
    <submittedName>
        <fullName evidence="2">Radical SAM protein</fullName>
    </submittedName>
</protein>
<dbReference type="InterPro" id="IPR006638">
    <property type="entry name" value="Elp3/MiaA/NifB-like_rSAM"/>
</dbReference>
<dbReference type="Pfam" id="PF19864">
    <property type="entry name" value="Radical_SAM_N2"/>
    <property type="match status" value="1"/>
</dbReference>
<dbReference type="Gene3D" id="3.40.50.280">
    <property type="entry name" value="Cobalamin-binding domain"/>
    <property type="match status" value="1"/>
</dbReference>
<dbReference type="KEGG" id="bacg:D2962_06800"/>
<proteinExistence type="predicted"/>
<sequence>MSNLGFHSIYHQINSREDSLCHRAFVSLMDENFSRIQAFESEQPLDVYDILGFSISFELDYINVLKILDRSGLPLLAKDRERPLVIAGGPAVTFNPEPLTPFFDAFVIGEGEEVIHEIIETFTNLRHRSKQEILESLSAVQGVYVPDFYEVKYDKTGRVLEFTAKNKAHDCIRKRWIKKLDDIKTESVILTPNTEFKDMFLLEVSRGCGRNCRFCMAGYCYRVPRARSLGYVLDRAEFGFKFKKKIGLVGAAISDYPYIDELSENFIRRQIKFSVSSLRADTLREPLMEGLARSGHRTLTIAPEAGSQRLRDVINKGINEGHVLNSISLAHKYGIHNVKLYYIIGLPTETDGDIDEMIDFLVQIKDFMKKIGNKTGNLSISVNPFIPKPWTPFQWVGMESIDTLNKKINRLKNSLKPKGIRVIFESPRLSEIQSALARGDRLMGILLYEAYKLGGKTSSYKKIEIEGRNIEYYAHRHLAFEDTLPWDHIDIGLKKEYFINEYKRALQGKFTRRCTDEICSTCRICQHK</sequence>
<dbReference type="GO" id="GO:0003824">
    <property type="term" value="F:catalytic activity"/>
    <property type="evidence" value="ECO:0007669"/>
    <property type="project" value="InterPro"/>
</dbReference>
<dbReference type="SUPFAM" id="SSF102114">
    <property type="entry name" value="Radical SAM enzymes"/>
    <property type="match status" value="1"/>
</dbReference>
<dbReference type="PANTHER" id="PTHR42731:SF5">
    <property type="entry name" value="RADICAL SAM DOMAIN PROTEIN"/>
    <property type="match status" value="1"/>
</dbReference>
<evidence type="ECO:0000313" key="2">
    <source>
        <dbReference type="EMBL" id="AYO32226.1"/>
    </source>
</evidence>
<dbReference type="PANTHER" id="PTHR42731">
    <property type="entry name" value="SLL1084 PROTEIN"/>
    <property type="match status" value="1"/>
</dbReference>
<name>A0A3G2R9W1_9FIRM</name>
<accession>A0A3G2R9W1</accession>
<organism evidence="2 3">
    <name type="scientific">Biomaibacter acetigenes</name>
    <dbReference type="NCBI Taxonomy" id="2316383"/>
    <lineage>
        <taxon>Bacteria</taxon>
        <taxon>Bacillati</taxon>
        <taxon>Bacillota</taxon>
        <taxon>Clostridia</taxon>
        <taxon>Thermosediminibacterales</taxon>
        <taxon>Tepidanaerobacteraceae</taxon>
        <taxon>Biomaibacter</taxon>
    </lineage>
</organism>
<dbReference type="InterPro" id="IPR058240">
    <property type="entry name" value="rSAM_sf"/>
</dbReference>
<evidence type="ECO:0000259" key="1">
    <source>
        <dbReference type="PROSITE" id="PS51918"/>
    </source>
</evidence>
<evidence type="ECO:0000313" key="3">
    <source>
        <dbReference type="Proteomes" id="UP000280960"/>
    </source>
</evidence>
<dbReference type="Gene3D" id="3.80.30.20">
    <property type="entry name" value="tm_1862 like domain"/>
    <property type="match status" value="1"/>
</dbReference>
<reference evidence="2 3" key="1">
    <citation type="submission" date="2018-10" db="EMBL/GenBank/DDBJ databases">
        <authorList>
            <person name="Zhang X."/>
        </authorList>
    </citation>
    <scope>NUCLEOTIDE SEQUENCE [LARGE SCALE GENOMIC DNA]</scope>
    <source>
        <strain evidence="2 3">SK-G1</strain>
    </source>
</reference>
<dbReference type="SMART" id="SM00729">
    <property type="entry name" value="Elp3"/>
    <property type="match status" value="1"/>
</dbReference>
<dbReference type="InterPro" id="IPR045784">
    <property type="entry name" value="Radical_SAM_N2"/>
</dbReference>
<dbReference type="Pfam" id="PF04055">
    <property type="entry name" value="Radical_SAM"/>
    <property type="match status" value="1"/>
</dbReference>
<dbReference type="EMBL" id="CP033169">
    <property type="protein sequence ID" value="AYO32226.1"/>
    <property type="molecule type" value="Genomic_DNA"/>
</dbReference>
<dbReference type="AlphaFoldDB" id="A0A3G2R9W1"/>
<dbReference type="SFLD" id="SFLDS00029">
    <property type="entry name" value="Radical_SAM"/>
    <property type="match status" value="1"/>
</dbReference>
<dbReference type="GO" id="GO:0051536">
    <property type="term" value="F:iron-sulfur cluster binding"/>
    <property type="evidence" value="ECO:0007669"/>
    <property type="project" value="InterPro"/>
</dbReference>
<keyword evidence="3" id="KW-1185">Reference proteome</keyword>